<keyword evidence="3" id="KW-1015">Disulfide bond</keyword>
<dbReference type="InterPro" id="IPR014756">
    <property type="entry name" value="Ig_E-set"/>
</dbReference>
<feature type="disulfide bond" evidence="3">
    <location>
        <begin position="91"/>
        <end position="105"/>
    </location>
</feature>
<dbReference type="PROSITE" id="PS50941">
    <property type="entry name" value="CHIT_BIND_I_2"/>
    <property type="match status" value="3"/>
</dbReference>
<feature type="disulfide bond" evidence="3">
    <location>
        <begin position="332"/>
        <end position="346"/>
    </location>
</feature>
<evidence type="ECO:0000256" key="4">
    <source>
        <dbReference type="SAM" id="MobiDB-lite"/>
    </source>
</evidence>
<dbReference type="AlphaFoldDB" id="A0A1E3PUU3"/>
<dbReference type="CDD" id="cd02851">
    <property type="entry name" value="E_set_GO_C"/>
    <property type="match status" value="1"/>
</dbReference>
<dbReference type="Proteomes" id="UP000094385">
    <property type="component" value="Unassembled WGS sequence"/>
</dbReference>
<feature type="domain" description="Chitin-binding type-1" evidence="6">
    <location>
        <begin position="312"/>
        <end position="357"/>
    </location>
</feature>
<feature type="disulfide bond" evidence="3">
    <location>
        <begin position="131"/>
        <end position="146"/>
    </location>
</feature>
<dbReference type="SUPFAM" id="SSF57016">
    <property type="entry name" value="Plant lectins/antimicrobial peptides"/>
    <property type="match status" value="3"/>
</dbReference>
<comment type="caution">
    <text evidence="3">Lacks conserved residue(s) required for the propagation of feature annotation.</text>
</comment>
<dbReference type="PANTHER" id="PTHR32208:SF21">
    <property type="entry name" value="LOW QUALITY PROTEIN: ALDEHYDE OXIDASE GLOX-LIKE"/>
    <property type="match status" value="1"/>
</dbReference>
<feature type="disulfide bond" evidence="3">
    <location>
        <begin position="140"/>
        <end position="152"/>
    </location>
</feature>
<dbReference type="SMART" id="SM00270">
    <property type="entry name" value="ChtBD1"/>
    <property type="match status" value="3"/>
</dbReference>
<dbReference type="GO" id="GO:0008061">
    <property type="term" value="F:chitin binding"/>
    <property type="evidence" value="ECO:0007669"/>
    <property type="project" value="UniProtKB-UniRule"/>
</dbReference>
<dbReference type="SUPFAM" id="SSF81296">
    <property type="entry name" value="E set domains"/>
    <property type="match status" value="1"/>
</dbReference>
<protein>
    <recommendedName>
        <fullName evidence="6">Chitin-binding type-1 domain-containing protein</fullName>
    </recommendedName>
</protein>
<feature type="compositionally biased region" description="Polar residues" evidence="4">
    <location>
        <begin position="221"/>
        <end position="246"/>
    </location>
</feature>
<dbReference type="InterPro" id="IPR036861">
    <property type="entry name" value="Endochitinase-like_sf"/>
</dbReference>
<dbReference type="CDD" id="cd00035">
    <property type="entry name" value="ChtBD1"/>
    <property type="match status" value="2"/>
</dbReference>
<feature type="disulfide bond" evidence="3">
    <location>
        <begin position="109"/>
        <end position="113"/>
    </location>
</feature>
<keyword evidence="2 5" id="KW-0732">Signal</keyword>
<dbReference type="InterPro" id="IPR011043">
    <property type="entry name" value="Gal_Oxase/kelch_b-propeller"/>
</dbReference>
<dbReference type="InterPro" id="IPR009880">
    <property type="entry name" value="Glyoxal_oxidase_N"/>
</dbReference>
<feature type="disulfide bond" evidence="3">
    <location>
        <begin position="145"/>
        <end position="159"/>
    </location>
</feature>
<evidence type="ECO:0000259" key="6">
    <source>
        <dbReference type="PROSITE" id="PS50941"/>
    </source>
</evidence>
<dbReference type="STRING" id="675824.A0A1E3PUU3"/>
<organism evidence="7 8">
    <name type="scientific">Lipomyces starkeyi NRRL Y-11557</name>
    <dbReference type="NCBI Taxonomy" id="675824"/>
    <lineage>
        <taxon>Eukaryota</taxon>
        <taxon>Fungi</taxon>
        <taxon>Dikarya</taxon>
        <taxon>Ascomycota</taxon>
        <taxon>Saccharomycotina</taxon>
        <taxon>Lipomycetes</taxon>
        <taxon>Lipomycetales</taxon>
        <taxon>Lipomycetaceae</taxon>
        <taxon>Lipomyces</taxon>
    </lineage>
</organism>
<dbReference type="InterPro" id="IPR013783">
    <property type="entry name" value="Ig-like_fold"/>
</dbReference>
<gene>
    <name evidence="7" type="ORF">LIPSTDRAFT_200786</name>
</gene>
<evidence type="ECO:0000256" key="3">
    <source>
        <dbReference type="PROSITE-ProRule" id="PRU00261"/>
    </source>
</evidence>
<dbReference type="Pfam" id="PF07250">
    <property type="entry name" value="Glyoxal_oxid_N"/>
    <property type="match status" value="1"/>
</dbReference>
<feature type="chain" id="PRO_5009133993" description="Chitin-binding type-1 domain-containing protein" evidence="5">
    <location>
        <begin position="18"/>
        <end position="901"/>
    </location>
</feature>
<dbReference type="CDD" id="cd11618">
    <property type="entry name" value="ChtBD1_1"/>
    <property type="match status" value="1"/>
</dbReference>
<name>A0A1E3PUU3_LIPST</name>
<sequence length="901" mass="96307">MRFSILLLFALISSTHALLFPKISIYCIQNSFLSTCPHGQYCNNFNRCVPKRAGGHQHKRDDIQFSVDGQCGPIHNNLLCDPNSTVYTGTCCSDMGWCGNTYLHCGTGCVSGCTKNYTTPEPGDISIDGRCGADFYDTVCPSGQCCSQYSYCGTGEDYCGKSSSKYYNISVPYFLLMRHMVLGVITRTLIRITSSTEAHSSTFLTSTLSSDSSESSSRSSPETNAFASSGTVGSSRETTSSNAEGSSSVAELLSSTGLMNSAMISSASALSSSSFDSSSFVHSATTGEPIIGKPTISSVAPSAQSTLPVTTDGTCGVTSGGTVCGNWIYGNCCSQYGYCGNTTAHCGVGCQSGNCTGDINPAPGEAAAPVATGDDAGKFEIVGQSGVPAMHAGLLPNGKVVFLDKVENYTQIKLGTGYYAYSSEYDIDTNTYVPLAYKTNAFCSGGTYLANGDFISVGGNADLSWLDPTVGNGFTGIRYLKRSLSSSEYDGQAWSEPGNKLDSARWYATAQNLANGEIFVVSGSLNGLDPTVPANNNPSWELLDKTGKSYTGSIPMDFLAHNQPYYMYPFVNLLRDGELFIFVSKSGIIFDVETNTTLKTLPDLPGDYRTYPNTGGSIMFPLSSNDDYTSEIMICGGGAYQDITSPTEASCGRIRPEDDDPTWEMEGMPKSRGMIEGTLLPDGTSIWMNGGHYGSQGFNLSTDPVYYPILYDPSVASGSRFTVLTSSSIARLYHSVALLIPDGRIMIAGSNPVQMPILEPSEYTPYVTEFRVEIFTPPYLMGDKASRRPRNVTLSSTSLRNGDSFSLTFTDGQANTSDLKVVLYHGGFVTHSTHMGHRMIYLDYTGFESAESANATHTLTVSMPSIKYGSVTPPSPYLVFVVADGIPSVAVTVMVNEDASL</sequence>
<dbReference type="EMBL" id="KV454305">
    <property type="protein sequence ID" value="ODQ69100.1"/>
    <property type="molecule type" value="Genomic_DNA"/>
</dbReference>
<feature type="compositionally biased region" description="Low complexity" evidence="4">
    <location>
        <begin position="207"/>
        <end position="220"/>
    </location>
</feature>
<dbReference type="Gene3D" id="2.130.10.80">
    <property type="entry name" value="Galactose oxidase/kelch, beta-propeller"/>
    <property type="match status" value="1"/>
</dbReference>
<feature type="signal peptide" evidence="5">
    <location>
        <begin position="1"/>
        <end position="17"/>
    </location>
</feature>
<evidence type="ECO:0000313" key="8">
    <source>
        <dbReference type="Proteomes" id="UP000094385"/>
    </source>
</evidence>
<feature type="region of interest" description="Disordered" evidence="4">
    <location>
        <begin position="207"/>
        <end position="246"/>
    </location>
</feature>
<feature type="domain" description="Chitin-binding type-1" evidence="6">
    <location>
        <begin position="68"/>
        <end position="115"/>
    </location>
</feature>
<feature type="domain" description="Chitin-binding type-1" evidence="6">
    <location>
        <begin position="128"/>
        <end position="162"/>
    </location>
</feature>
<accession>A0A1E3PUU3</accession>
<dbReference type="InterPro" id="IPR015202">
    <property type="entry name" value="GO-like_E_set"/>
</dbReference>
<dbReference type="InterPro" id="IPR001002">
    <property type="entry name" value="Chitin-bd_1"/>
</dbReference>
<dbReference type="PANTHER" id="PTHR32208">
    <property type="entry name" value="SECRETED PROTEIN-RELATED"/>
    <property type="match status" value="1"/>
</dbReference>
<evidence type="ECO:0000313" key="7">
    <source>
        <dbReference type="EMBL" id="ODQ69100.1"/>
    </source>
</evidence>
<dbReference type="InterPro" id="IPR037293">
    <property type="entry name" value="Gal_Oxidase_central_sf"/>
</dbReference>
<dbReference type="OrthoDB" id="2019572at2759"/>
<keyword evidence="1 3" id="KW-0147">Chitin-binding</keyword>
<dbReference type="Gene3D" id="3.30.60.10">
    <property type="entry name" value="Endochitinase-like"/>
    <property type="match status" value="3"/>
</dbReference>
<proteinExistence type="predicted"/>
<evidence type="ECO:0000256" key="5">
    <source>
        <dbReference type="SAM" id="SignalP"/>
    </source>
</evidence>
<dbReference type="SUPFAM" id="SSF50965">
    <property type="entry name" value="Galactose oxidase, central domain"/>
    <property type="match status" value="1"/>
</dbReference>
<dbReference type="Gene3D" id="2.60.40.10">
    <property type="entry name" value="Immunoglobulins"/>
    <property type="match status" value="1"/>
</dbReference>
<evidence type="ECO:0000256" key="2">
    <source>
        <dbReference type="ARBA" id="ARBA00022729"/>
    </source>
</evidence>
<evidence type="ECO:0000256" key="1">
    <source>
        <dbReference type="ARBA" id="ARBA00022669"/>
    </source>
</evidence>
<dbReference type="Pfam" id="PF09118">
    <property type="entry name" value="GO-like_E_set"/>
    <property type="match status" value="1"/>
</dbReference>
<dbReference type="Pfam" id="PF00187">
    <property type="entry name" value="Chitin_bind_1"/>
    <property type="match status" value="3"/>
</dbReference>
<keyword evidence="8" id="KW-1185">Reference proteome</keyword>
<reference evidence="7 8" key="1">
    <citation type="journal article" date="2016" name="Proc. Natl. Acad. Sci. U.S.A.">
        <title>Comparative genomics of biotechnologically important yeasts.</title>
        <authorList>
            <person name="Riley R."/>
            <person name="Haridas S."/>
            <person name="Wolfe K.H."/>
            <person name="Lopes M.R."/>
            <person name="Hittinger C.T."/>
            <person name="Goeker M."/>
            <person name="Salamov A.A."/>
            <person name="Wisecaver J.H."/>
            <person name="Long T.M."/>
            <person name="Calvey C.H."/>
            <person name="Aerts A.L."/>
            <person name="Barry K.W."/>
            <person name="Choi C."/>
            <person name="Clum A."/>
            <person name="Coughlan A.Y."/>
            <person name="Deshpande S."/>
            <person name="Douglass A.P."/>
            <person name="Hanson S.J."/>
            <person name="Klenk H.-P."/>
            <person name="LaButti K.M."/>
            <person name="Lapidus A."/>
            <person name="Lindquist E.A."/>
            <person name="Lipzen A.M."/>
            <person name="Meier-Kolthoff J.P."/>
            <person name="Ohm R.A."/>
            <person name="Otillar R.P."/>
            <person name="Pangilinan J.L."/>
            <person name="Peng Y."/>
            <person name="Rokas A."/>
            <person name="Rosa C.A."/>
            <person name="Scheuner C."/>
            <person name="Sibirny A.A."/>
            <person name="Slot J.C."/>
            <person name="Stielow J.B."/>
            <person name="Sun H."/>
            <person name="Kurtzman C.P."/>
            <person name="Blackwell M."/>
            <person name="Grigoriev I.V."/>
            <person name="Jeffries T.W."/>
        </authorList>
    </citation>
    <scope>NUCLEOTIDE SEQUENCE [LARGE SCALE GENOMIC DNA]</scope>
    <source>
        <strain evidence="7 8">NRRL Y-11557</strain>
    </source>
</reference>